<dbReference type="Gene3D" id="3.30.1520.10">
    <property type="entry name" value="Phox-like domain"/>
    <property type="match status" value="1"/>
</dbReference>
<evidence type="ECO:0000259" key="5">
    <source>
        <dbReference type="PROSITE" id="PS50238"/>
    </source>
</evidence>
<dbReference type="SMART" id="SM00233">
    <property type="entry name" value="PH"/>
    <property type="match status" value="1"/>
</dbReference>
<reference evidence="6" key="1">
    <citation type="submission" date="2014-08" db="EMBL/GenBank/DDBJ databases">
        <authorList>
            <person name="Sharma Rahul"/>
            <person name="Thines Marco"/>
        </authorList>
    </citation>
    <scope>NUCLEOTIDE SEQUENCE</scope>
</reference>
<dbReference type="Gene3D" id="1.10.555.10">
    <property type="entry name" value="Rho GTPase activation protein"/>
    <property type="match status" value="1"/>
</dbReference>
<evidence type="ECO:0000259" key="3">
    <source>
        <dbReference type="PROSITE" id="PS50003"/>
    </source>
</evidence>
<dbReference type="InterPro" id="IPR011993">
    <property type="entry name" value="PH-like_dom_sf"/>
</dbReference>
<feature type="compositionally biased region" description="Polar residues" evidence="2">
    <location>
        <begin position="441"/>
        <end position="450"/>
    </location>
</feature>
<dbReference type="PROSITE" id="PS50195">
    <property type="entry name" value="PX"/>
    <property type="match status" value="1"/>
</dbReference>
<dbReference type="SUPFAM" id="SSF48350">
    <property type="entry name" value="GTPase activation domain, GAP"/>
    <property type="match status" value="1"/>
</dbReference>
<proteinExistence type="predicted"/>
<dbReference type="InterPro" id="IPR050729">
    <property type="entry name" value="Rho-GAP"/>
</dbReference>
<feature type="compositionally biased region" description="Polar residues" evidence="2">
    <location>
        <begin position="917"/>
        <end position="928"/>
    </location>
</feature>
<feature type="compositionally biased region" description="Polar residues" evidence="2">
    <location>
        <begin position="7"/>
        <end position="23"/>
    </location>
</feature>
<feature type="compositionally biased region" description="Acidic residues" evidence="2">
    <location>
        <begin position="1403"/>
        <end position="1420"/>
    </location>
</feature>
<dbReference type="GO" id="GO:0007165">
    <property type="term" value="P:signal transduction"/>
    <property type="evidence" value="ECO:0007669"/>
    <property type="project" value="InterPro"/>
</dbReference>
<feature type="region of interest" description="Disordered" evidence="2">
    <location>
        <begin position="1"/>
        <end position="23"/>
    </location>
</feature>
<feature type="region of interest" description="Disordered" evidence="2">
    <location>
        <begin position="624"/>
        <end position="644"/>
    </location>
</feature>
<dbReference type="SUPFAM" id="SSF64268">
    <property type="entry name" value="PX domain"/>
    <property type="match status" value="1"/>
</dbReference>
<feature type="compositionally biased region" description="Pro residues" evidence="2">
    <location>
        <begin position="1061"/>
        <end position="1076"/>
    </location>
</feature>
<dbReference type="PROSITE" id="PS50238">
    <property type="entry name" value="RHOGAP"/>
    <property type="match status" value="1"/>
</dbReference>
<dbReference type="InterPro" id="IPR001683">
    <property type="entry name" value="PX_dom"/>
</dbReference>
<evidence type="ECO:0000256" key="1">
    <source>
        <dbReference type="ARBA" id="ARBA00022468"/>
    </source>
</evidence>
<dbReference type="Gene3D" id="2.30.29.30">
    <property type="entry name" value="Pleckstrin-homology domain (PH domain)/Phosphotyrosine-binding domain (PTB)"/>
    <property type="match status" value="1"/>
</dbReference>
<evidence type="ECO:0000256" key="2">
    <source>
        <dbReference type="SAM" id="MobiDB-lite"/>
    </source>
</evidence>
<dbReference type="GO" id="GO:0035091">
    <property type="term" value="F:phosphatidylinositol binding"/>
    <property type="evidence" value="ECO:0007669"/>
    <property type="project" value="InterPro"/>
</dbReference>
<feature type="domain" description="Rho-GAP" evidence="5">
    <location>
        <begin position="1155"/>
        <end position="1341"/>
    </location>
</feature>
<feature type="region of interest" description="Disordered" evidence="2">
    <location>
        <begin position="1001"/>
        <end position="1126"/>
    </location>
</feature>
<evidence type="ECO:0000259" key="4">
    <source>
        <dbReference type="PROSITE" id="PS50195"/>
    </source>
</evidence>
<dbReference type="Pfam" id="PF00787">
    <property type="entry name" value="PX"/>
    <property type="match status" value="1"/>
</dbReference>
<dbReference type="PANTHER" id="PTHR23176:SF129">
    <property type="entry name" value="RHO GTPASE ACTIVATING PROTEIN AT 16F, ISOFORM E-RELATED"/>
    <property type="match status" value="1"/>
</dbReference>
<feature type="region of interest" description="Disordered" evidence="2">
    <location>
        <begin position="913"/>
        <end position="961"/>
    </location>
</feature>
<name>A0A0F7SQ11_PHARH</name>
<dbReference type="InterPro" id="IPR001849">
    <property type="entry name" value="PH_domain"/>
</dbReference>
<feature type="compositionally biased region" description="Low complexity" evidence="2">
    <location>
        <begin position="431"/>
        <end position="440"/>
    </location>
</feature>
<dbReference type="SMART" id="SM00312">
    <property type="entry name" value="PX"/>
    <property type="match status" value="1"/>
</dbReference>
<accession>A0A0F7SQ11</accession>
<dbReference type="Pfam" id="PF00620">
    <property type="entry name" value="RhoGAP"/>
    <property type="match status" value="1"/>
</dbReference>
<dbReference type="SUPFAM" id="SSF50729">
    <property type="entry name" value="PH domain-like"/>
    <property type="match status" value="1"/>
</dbReference>
<dbReference type="PANTHER" id="PTHR23176">
    <property type="entry name" value="RHO/RAC/CDC GTPASE-ACTIVATING PROTEIN"/>
    <property type="match status" value="1"/>
</dbReference>
<evidence type="ECO:0000313" key="6">
    <source>
        <dbReference type="EMBL" id="CED82575.1"/>
    </source>
</evidence>
<dbReference type="GO" id="GO:0005737">
    <property type="term" value="C:cytoplasm"/>
    <property type="evidence" value="ECO:0007669"/>
    <property type="project" value="TreeGrafter"/>
</dbReference>
<feature type="domain" description="PX" evidence="4">
    <location>
        <begin position="657"/>
        <end position="797"/>
    </location>
</feature>
<feature type="compositionally biased region" description="Basic and acidic residues" evidence="2">
    <location>
        <begin position="1113"/>
        <end position="1125"/>
    </location>
</feature>
<keyword evidence="1" id="KW-0343">GTPase activation</keyword>
<feature type="compositionally biased region" description="Polar residues" evidence="2">
    <location>
        <begin position="293"/>
        <end position="306"/>
    </location>
</feature>
<feature type="compositionally biased region" description="Polar residues" evidence="2">
    <location>
        <begin position="630"/>
        <end position="644"/>
    </location>
</feature>
<feature type="region of interest" description="Disordered" evidence="2">
    <location>
        <begin position="153"/>
        <end position="198"/>
    </location>
</feature>
<feature type="region of interest" description="Disordered" evidence="2">
    <location>
        <begin position="274"/>
        <end position="450"/>
    </location>
</feature>
<organism evidence="6">
    <name type="scientific">Phaffia rhodozyma</name>
    <name type="common">Yeast</name>
    <name type="synonym">Xanthophyllomyces dendrorhous</name>
    <dbReference type="NCBI Taxonomy" id="264483"/>
    <lineage>
        <taxon>Eukaryota</taxon>
        <taxon>Fungi</taxon>
        <taxon>Dikarya</taxon>
        <taxon>Basidiomycota</taxon>
        <taxon>Agaricomycotina</taxon>
        <taxon>Tremellomycetes</taxon>
        <taxon>Cystofilobasidiales</taxon>
        <taxon>Mrakiaceae</taxon>
        <taxon>Phaffia</taxon>
    </lineage>
</organism>
<feature type="compositionally biased region" description="Basic and acidic residues" evidence="2">
    <location>
        <begin position="370"/>
        <end position="387"/>
    </location>
</feature>
<feature type="region of interest" description="Disordered" evidence="2">
    <location>
        <begin position="531"/>
        <end position="603"/>
    </location>
</feature>
<dbReference type="InterPro" id="IPR000198">
    <property type="entry name" value="RhoGAP_dom"/>
</dbReference>
<sequence>MAESKRTASNSSPKPSNGASAASLITQPSLDVLTIPRSPSNLSSLGSLPAMTVTGVLESNGGDYSRALEAVVRDRNHSVEENAGLWKIIQNLQLKADASRNTESRLRGERDRALIACRLNRAVSPPDQGGYMPSASYLPNSYSSLGLGGDSNPSLAGPMSGLGVGGNASGSLPPRSSSTSAGLTLGQQQQQQLSLGKRQWSEEIIRSTRGNSSRDRMESNSSIISTDTFASINTNISNLSQSTIGGILTDEQWTGGARLARDWGDLDVGAISSPKLQADSTGRADTGRLAPIPSSTEQPSSSAFNNSSLHDDQSSSSSSSSPAPPLITPTTPQTSSGQHSLSSPIILSKGRPIEQLSLPGNPEQQSEGSSQRDHVGRSLLDSERPDSSKPNSLGVPLASLPEGSRPDSLSTQAPTYVLSVSSPENDRSQRSRSYSASSNSAVQPAQDPSNFLASPLLPPMTYQTTFDQEKNGSLEESLMDSEAFPLGPEKELQRQQHLAFREHISPNSLTDHDLARKFHLEEIRLAQHHYRGSSGPLAGNYTSSTNDPNLHRLPSYSSSSSLANHTPRQISPRQFQSSSSTHPSSSTPQIRPPPSPFSSNSSFIRSGSTPVGFSTSVPMYFQQESEETISSDPNHDQALSSSPSGFQVRLSFPMLPYTKIMIPSCGVMTNEYGKDVVRFRITISVSLPSPSSSSLTSSIAEKTSSSGLSQPKVWKVDKLFSDFLALDNSLRKRTGRKETKALGIPSLPEAKAWREFSMSKVDQRKGLLEAYLISVLQARMSDKEDFCYFLSTDVIPLEKDSIPVTKEGYLTRRGQRLGGMKRRYFILGALGRPVMDYFETKGGPYVGSIPIAGAQIGRSKESTEGNDPHQRHAFLIIESSISGSKGTRHVLCAETDEDRDEWVKMLVRFTTGDFPRATNSTPQDQQAAEKSPTIGIPRSSTNNSLKGVQRKPSVRKLSKDDIIVGPAKPLSQVNQSTLSRTNLTTGPPASTVAAAAEIPLEAPPRMFDSGRRGSTSSVRSDAGLLSVITERPFGLSPNGNGPFASNSGAQPDSRSQRQSNLPPPRVVSRLPPPSRSPPITQGSLQEEKDSFRSRHKISGPQGGAPIPAGFKFGAKDDLPDRERKSKSGRWGFGFGKISGSSSHSNLVAARPVFAVPLAESVLVAEIAGLPAVVFRCIKYLEAKNAELEEGIYRLSGSTALIKSLRERFNTDGDFDLLQHGEPVDPHAIAGLLKLFLRELTTSLLTRELHMQFLAVIDLAESKDRIRELRHLVGQLPVHNYCLLRALTAHLILIVENAAVNKMTLRNVGIVFSPTLGIPAGVFSELVSQFQDIFEDPPEAVSGTTASPEALSIDPVDQEPTQSSRLGMDPDQDKTKRNSASFLSSSGAEQMLGLYGRKLTNSDQLEEESSNDGTTEDEDVSGEFNPSVVDMDSTIRSPVYQPPPAIPEQFTNPASASDRRYGSN</sequence>
<dbReference type="Pfam" id="PF00169">
    <property type="entry name" value="PH"/>
    <property type="match status" value="1"/>
</dbReference>
<feature type="compositionally biased region" description="Low complexity" evidence="2">
    <location>
        <begin position="169"/>
        <end position="192"/>
    </location>
</feature>
<feature type="compositionally biased region" description="Polar residues" evidence="2">
    <location>
        <begin position="1037"/>
        <end position="1060"/>
    </location>
</feature>
<feature type="compositionally biased region" description="Polar residues" evidence="2">
    <location>
        <begin position="407"/>
        <end position="423"/>
    </location>
</feature>
<dbReference type="GO" id="GO:0005096">
    <property type="term" value="F:GTPase activator activity"/>
    <property type="evidence" value="ECO:0007669"/>
    <property type="project" value="UniProtKB-KW"/>
</dbReference>
<dbReference type="InterPro" id="IPR036871">
    <property type="entry name" value="PX_dom_sf"/>
</dbReference>
<dbReference type="PROSITE" id="PS50003">
    <property type="entry name" value="PH_DOMAIN"/>
    <property type="match status" value="1"/>
</dbReference>
<feature type="domain" description="PH" evidence="3">
    <location>
        <begin position="803"/>
        <end position="911"/>
    </location>
</feature>
<feature type="region of interest" description="Disordered" evidence="2">
    <location>
        <begin position="1336"/>
        <end position="1382"/>
    </location>
</feature>
<dbReference type="CDD" id="cd06093">
    <property type="entry name" value="PX_domain"/>
    <property type="match status" value="1"/>
</dbReference>
<dbReference type="EMBL" id="LN483124">
    <property type="protein sequence ID" value="CED82575.1"/>
    <property type="molecule type" value="Genomic_DNA"/>
</dbReference>
<feature type="compositionally biased region" description="Low complexity" evidence="2">
    <location>
        <begin position="577"/>
        <end position="588"/>
    </location>
</feature>
<dbReference type="InterPro" id="IPR008936">
    <property type="entry name" value="Rho_GTPase_activation_prot"/>
</dbReference>
<feature type="region of interest" description="Disordered" evidence="2">
    <location>
        <begin position="1399"/>
        <end position="1463"/>
    </location>
</feature>
<dbReference type="SMART" id="SM00324">
    <property type="entry name" value="RhoGAP"/>
    <property type="match status" value="1"/>
</dbReference>
<feature type="compositionally biased region" description="Polar residues" evidence="2">
    <location>
        <begin position="562"/>
        <end position="576"/>
    </location>
</feature>
<protein>
    <submittedName>
        <fullName evidence="6">Rac GTPase-activating protein BCR/ABR</fullName>
    </submittedName>
</protein>